<dbReference type="EMBL" id="JAAWWK010000002">
    <property type="protein sequence ID" value="NKI17305.1"/>
    <property type="molecule type" value="Genomic_DNA"/>
</dbReference>
<accession>A0ABX1GDQ0</accession>
<gene>
    <name evidence="6" type="ORF">HCU74_07730</name>
</gene>
<evidence type="ECO:0000256" key="4">
    <source>
        <dbReference type="HAMAP-Rule" id="MF_00434"/>
    </source>
</evidence>
<evidence type="ECO:0000256" key="5">
    <source>
        <dbReference type="SAM" id="Coils"/>
    </source>
</evidence>
<dbReference type="Proteomes" id="UP000765845">
    <property type="component" value="Unassembled WGS sequence"/>
</dbReference>
<evidence type="ECO:0000256" key="1">
    <source>
        <dbReference type="ARBA" id="ARBA00001554"/>
    </source>
</evidence>
<dbReference type="GO" id="GO:0008124">
    <property type="term" value="F:4-alpha-hydroxytetrahydrobiopterin dehydratase activity"/>
    <property type="evidence" value="ECO:0007669"/>
    <property type="project" value="UniProtKB-EC"/>
</dbReference>
<comment type="similarity">
    <text evidence="2 4">Belongs to the pterin-4-alpha-carbinolamine dehydratase family.</text>
</comment>
<evidence type="ECO:0000313" key="6">
    <source>
        <dbReference type="EMBL" id="NKI17305.1"/>
    </source>
</evidence>
<name>A0ABX1GDQ0_9GAMM</name>
<keyword evidence="7" id="KW-1185">Reference proteome</keyword>
<keyword evidence="3 4" id="KW-0456">Lyase</keyword>
<dbReference type="InterPro" id="IPR001533">
    <property type="entry name" value="Pterin_deHydtase"/>
</dbReference>
<dbReference type="CDD" id="cd00914">
    <property type="entry name" value="PCD_DCoH_subfamily_b"/>
    <property type="match status" value="1"/>
</dbReference>
<dbReference type="EC" id="4.2.1.96" evidence="4"/>
<dbReference type="RefSeq" id="WP_168449814.1">
    <property type="nucleotide sequence ID" value="NZ_JAAWWK010000002.1"/>
</dbReference>
<dbReference type="Gene3D" id="3.30.1360.20">
    <property type="entry name" value="Transcriptional coactivator/pterin dehydratase"/>
    <property type="match status" value="1"/>
</dbReference>
<protein>
    <recommendedName>
        <fullName evidence="4">Putative pterin-4-alpha-carbinolamine dehydratase</fullName>
        <shortName evidence="4">PHS</shortName>
        <ecNumber evidence="4">4.2.1.96</ecNumber>
    </recommendedName>
    <alternativeName>
        <fullName evidence="4">4-alpha-hydroxy-tetrahydropterin dehydratase</fullName>
    </alternativeName>
    <alternativeName>
        <fullName evidence="4">Pterin carbinolamine dehydratase</fullName>
        <shortName evidence="4">PCD</shortName>
    </alternativeName>
</protein>
<dbReference type="Pfam" id="PF01329">
    <property type="entry name" value="Pterin_4a"/>
    <property type="match status" value="1"/>
</dbReference>
<reference evidence="6 7" key="1">
    <citation type="submission" date="2020-04" db="EMBL/GenBank/DDBJ databases">
        <authorList>
            <person name="Yoon J."/>
        </authorList>
    </citation>
    <scope>NUCLEOTIDE SEQUENCE [LARGE SCALE GENOMIC DNA]</scope>
    <source>
        <strain evidence="6 7">KMU-166</strain>
    </source>
</reference>
<dbReference type="PANTHER" id="PTHR12599">
    <property type="entry name" value="PTERIN-4-ALPHA-CARBINOLAMINE DEHYDRATASE"/>
    <property type="match status" value="1"/>
</dbReference>
<evidence type="ECO:0000256" key="2">
    <source>
        <dbReference type="ARBA" id="ARBA00006472"/>
    </source>
</evidence>
<sequence>MPVKLTEHEIEDALKKLPNWQREGDTLRREFQFKNFLDAFAFMTKVAICAEKIDHHPNWSNSYNKVVISLTTHDVGGLTPRDLALAEAINREAP</sequence>
<dbReference type="NCBIfam" id="NF002017">
    <property type="entry name" value="PRK00823.1-2"/>
    <property type="match status" value="1"/>
</dbReference>
<dbReference type="PANTHER" id="PTHR12599:SF0">
    <property type="entry name" value="PTERIN-4-ALPHA-CARBINOLAMINE DEHYDRATASE"/>
    <property type="match status" value="1"/>
</dbReference>
<comment type="catalytic activity">
    <reaction evidence="1 4">
        <text>(4aS,6R)-4a-hydroxy-L-erythro-5,6,7,8-tetrahydrobiopterin = (6R)-L-erythro-6,7-dihydrobiopterin + H2O</text>
        <dbReference type="Rhea" id="RHEA:11920"/>
        <dbReference type="ChEBI" id="CHEBI:15377"/>
        <dbReference type="ChEBI" id="CHEBI:15642"/>
        <dbReference type="ChEBI" id="CHEBI:43120"/>
        <dbReference type="EC" id="4.2.1.96"/>
    </reaction>
</comment>
<proteinExistence type="inferred from homology"/>
<keyword evidence="5" id="KW-0175">Coiled coil</keyword>
<evidence type="ECO:0000313" key="7">
    <source>
        <dbReference type="Proteomes" id="UP000765845"/>
    </source>
</evidence>
<feature type="coiled-coil region" evidence="5">
    <location>
        <begin position="3"/>
        <end position="30"/>
    </location>
</feature>
<dbReference type="HAMAP" id="MF_00434">
    <property type="entry name" value="Pterin_4_alpha"/>
    <property type="match status" value="1"/>
</dbReference>
<evidence type="ECO:0000256" key="3">
    <source>
        <dbReference type="ARBA" id="ARBA00023239"/>
    </source>
</evidence>
<dbReference type="NCBIfam" id="NF002018">
    <property type="entry name" value="PRK00823.1-3"/>
    <property type="match status" value="1"/>
</dbReference>
<organism evidence="6 7">
    <name type="scientific">Spongiibacter thalassae</name>
    <dbReference type="NCBI Taxonomy" id="2721624"/>
    <lineage>
        <taxon>Bacteria</taxon>
        <taxon>Pseudomonadati</taxon>
        <taxon>Pseudomonadota</taxon>
        <taxon>Gammaproteobacteria</taxon>
        <taxon>Cellvibrionales</taxon>
        <taxon>Spongiibacteraceae</taxon>
        <taxon>Spongiibacter</taxon>
    </lineage>
</organism>
<comment type="caution">
    <text evidence="6">The sequence shown here is derived from an EMBL/GenBank/DDBJ whole genome shotgun (WGS) entry which is preliminary data.</text>
</comment>
<dbReference type="InterPro" id="IPR036428">
    <property type="entry name" value="PCD_sf"/>
</dbReference>
<dbReference type="SUPFAM" id="SSF55248">
    <property type="entry name" value="PCD-like"/>
    <property type="match status" value="1"/>
</dbReference>